<evidence type="ECO:0000256" key="1">
    <source>
        <dbReference type="SAM" id="MobiDB-lite"/>
    </source>
</evidence>
<keyword evidence="3" id="KW-1185">Reference proteome</keyword>
<organism evidence="2 3">
    <name type="scientific">Colocasia esculenta</name>
    <name type="common">Wild taro</name>
    <name type="synonym">Arum esculentum</name>
    <dbReference type="NCBI Taxonomy" id="4460"/>
    <lineage>
        <taxon>Eukaryota</taxon>
        <taxon>Viridiplantae</taxon>
        <taxon>Streptophyta</taxon>
        <taxon>Embryophyta</taxon>
        <taxon>Tracheophyta</taxon>
        <taxon>Spermatophyta</taxon>
        <taxon>Magnoliopsida</taxon>
        <taxon>Liliopsida</taxon>
        <taxon>Araceae</taxon>
        <taxon>Aroideae</taxon>
        <taxon>Colocasieae</taxon>
        <taxon>Colocasia</taxon>
    </lineage>
</organism>
<dbReference type="InterPro" id="IPR028322">
    <property type="entry name" value="PNRC-like_rgn"/>
</dbReference>
<feature type="region of interest" description="Disordered" evidence="1">
    <location>
        <begin position="1"/>
        <end position="65"/>
    </location>
</feature>
<accession>A0A843VEQ5</accession>
<dbReference type="Proteomes" id="UP000652761">
    <property type="component" value="Unassembled WGS sequence"/>
</dbReference>
<dbReference type="PANTHER" id="PTHR33670:SF15">
    <property type="entry name" value="OS02G0797600 PROTEIN"/>
    <property type="match status" value="1"/>
</dbReference>
<evidence type="ECO:0000313" key="3">
    <source>
        <dbReference type="Proteomes" id="UP000652761"/>
    </source>
</evidence>
<proteinExistence type="predicted"/>
<reference evidence="2" key="1">
    <citation type="submission" date="2017-07" db="EMBL/GenBank/DDBJ databases">
        <title>Taro Niue Genome Assembly and Annotation.</title>
        <authorList>
            <person name="Atibalentja N."/>
            <person name="Keating K."/>
            <person name="Fields C.J."/>
        </authorList>
    </citation>
    <scope>NUCLEOTIDE SEQUENCE</scope>
    <source>
        <strain evidence="2">Niue_2</strain>
        <tissue evidence="2">Leaf</tissue>
    </source>
</reference>
<dbReference type="OrthoDB" id="770116at2759"/>
<name>A0A843VEQ5_COLES</name>
<dbReference type="EMBL" id="NMUH01001390">
    <property type="protein sequence ID" value="MQL91894.1"/>
    <property type="molecule type" value="Genomic_DNA"/>
</dbReference>
<dbReference type="GO" id="GO:0016071">
    <property type="term" value="P:mRNA metabolic process"/>
    <property type="evidence" value="ECO:0007669"/>
    <property type="project" value="UniProtKB-ARBA"/>
</dbReference>
<evidence type="ECO:0000313" key="2">
    <source>
        <dbReference type="EMBL" id="MQL91894.1"/>
    </source>
</evidence>
<gene>
    <name evidence="2" type="ORF">Taro_024520</name>
</gene>
<dbReference type="AlphaFoldDB" id="A0A843VEQ5"/>
<dbReference type="PANTHER" id="PTHR33670">
    <property type="entry name" value="SPLICING FACTOR, PROLINE- AND GLUTAMINE-RICH-LIKE"/>
    <property type="match status" value="1"/>
</dbReference>
<sequence>MGTMVLRPQDCLQNPLPADAFRPPPLPRPRRHRPRQTMLPARTVASPGHRAAPLSPGKPLPRRNNCSGCAGPMRPRRRCRTPEHHLRKAVKRSGKELVMEEVTLLRRGDAAAEDRRPVVPEESAGDLELCSTKRLGPDPAKLPKRIRLMDQKLHLYAGSGFFTSPPPSSLPLPTSFLAKKDAADSADQATIALRCLLRLDLP</sequence>
<dbReference type="Pfam" id="PF15365">
    <property type="entry name" value="PNRC"/>
    <property type="match status" value="1"/>
</dbReference>
<protein>
    <submittedName>
        <fullName evidence="2">Uncharacterized protein</fullName>
    </submittedName>
</protein>
<comment type="caution">
    <text evidence="2">The sequence shown here is derived from an EMBL/GenBank/DDBJ whole genome shotgun (WGS) entry which is preliminary data.</text>
</comment>